<evidence type="ECO:0000256" key="6">
    <source>
        <dbReference type="ARBA" id="ARBA00022982"/>
    </source>
</evidence>
<evidence type="ECO:0000313" key="13">
    <source>
        <dbReference type="EMBL" id="RYO48932.1"/>
    </source>
</evidence>
<evidence type="ECO:0000256" key="11">
    <source>
        <dbReference type="SAM" id="MobiDB-lite"/>
    </source>
</evidence>
<dbReference type="GO" id="GO:0047443">
    <property type="term" value="F:4-hydroxy-4-methyl-2-oxoglutarate aldolase activity"/>
    <property type="evidence" value="ECO:0007669"/>
    <property type="project" value="TreeGrafter"/>
</dbReference>
<dbReference type="Gene3D" id="3.50.30.40">
    <property type="entry name" value="Ribonuclease E inhibitor RraA/RraA-like"/>
    <property type="match status" value="1"/>
</dbReference>
<comment type="subcellular location">
    <subcellularLocation>
        <location evidence="1">Mitochondrion inner membrane</location>
        <topology evidence="1">Peripheral membrane protein</topology>
        <orientation evidence="1">Intermembrane side</orientation>
    </subcellularLocation>
</comment>
<dbReference type="PANTHER" id="PTHR33254">
    <property type="entry name" value="4-HYDROXY-4-METHYL-2-OXOGLUTARATE ALDOLASE 3-RELATED"/>
    <property type="match status" value="1"/>
</dbReference>
<dbReference type="SUPFAM" id="SSF81531">
    <property type="entry name" value="Non-heme 11 kDa protein of cytochrome bc1 complex (Ubiquinol-cytochrome c reductase)"/>
    <property type="match status" value="1"/>
</dbReference>
<dbReference type="InterPro" id="IPR036704">
    <property type="entry name" value="RraA/RraA-like_sf"/>
</dbReference>
<accession>A0A4Q4QYQ6</accession>
<dbReference type="Proteomes" id="UP000293823">
    <property type="component" value="Unassembled WGS sequence"/>
</dbReference>
<dbReference type="Pfam" id="PF02320">
    <property type="entry name" value="UCR_hinge"/>
    <property type="match status" value="1"/>
</dbReference>
<sequence length="420" mass="45117">MTAPRWKKLYEYAACDLADGLLKLHVPGAGFLADIRPLLHTSSIPKPEARKVLAPASTFLMIPKATKSFPTPPKMPDTMPASNLSDSRPYADYTESGTIVVISQPAGQSCAVVGGIMAARMQHLGAEGIVVDGRVRDITSLNQTQLPIWSKATSVIGAGAETKFHAHNVPVRIGETVVEAGDIIMIDPFENGVVAVPQGKVEELLELLPKLVEADEKVVADVGSGECLAPPIFVMPTSRSSPNHHPLLRYHLHPNSRTPNCPGAFTMGITDFFTDVWETFSHPSADAEGQPPVQGGTSTNTPASGTDEESSEEADVNKQDAKSGGDSGEQGHKPSDGGDDEPEEDEEEEETPDPKEQLEKECAESKECHGPKHHYDECAQRVTGQIENDGKASEDCVEEFFHLAHCASQCAAPKLFAQLK</sequence>
<keyword evidence="14" id="KW-1185">Reference proteome</keyword>
<dbReference type="CDD" id="cd16841">
    <property type="entry name" value="RraA_family"/>
    <property type="match status" value="1"/>
</dbReference>
<evidence type="ECO:0000256" key="9">
    <source>
        <dbReference type="ARBA" id="ARBA00023157"/>
    </source>
</evidence>
<evidence type="ECO:0000256" key="10">
    <source>
        <dbReference type="PIRSR" id="PIRSR605493-1"/>
    </source>
</evidence>
<comment type="cofactor">
    <cofactor evidence="10">
        <name>Mg(2+)</name>
        <dbReference type="ChEBI" id="CHEBI:18420"/>
    </cofactor>
</comment>
<feature type="compositionally biased region" description="Basic and acidic residues" evidence="11">
    <location>
        <begin position="352"/>
        <end position="374"/>
    </location>
</feature>
<feature type="domain" description="Ubiquinol-cytochrome C reductase hinge" evidence="12">
    <location>
        <begin position="353"/>
        <end position="420"/>
    </location>
</feature>
<feature type="compositionally biased region" description="Polar residues" evidence="11">
    <location>
        <begin position="295"/>
        <end position="304"/>
    </location>
</feature>
<evidence type="ECO:0000256" key="4">
    <source>
        <dbReference type="ARBA" id="ARBA00022660"/>
    </source>
</evidence>
<dbReference type="GO" id="GO:0005743">
    <property type="term" value="C:mitochondrial inner membrane"/>
    <property type="evidence" value="ECO:0007669"/>
    <property type="project" value="UniProtKB-SubCell"/>
</dbReference>
<feature type="region of interest" description="Disordered" evidence="11">
    <location>
        <begin position="282"/>
        <end position="374"/>
    </location>
</feature>
<keyword evidence="3" id="KW-0813">Transport</keyword>
<name>A0A4Q4QYQ6_9PLEO</name>
<feature type="binding site" evidence="10">
    <location>
        <position position="136"/>
    </location>
    <ligand>
        <name>substrate</name>
    </ligand>
</feature>
<keyword evidence="9" id="KW-1015">Disulfide bond</keyword>
<dbReference type="InterPro" id="IPR005493">
    <property type="entry name" value="RraA/RraA-like"/>
</dbReference>
<dbReference type="InterPro" id="IPR023184">
    <property type="entry name" value="Ubol_cytC_Rdtase_hinge_dom"/>
</dbReference>
<keyword evidence="6" id="KW-0249">Electron transport</keyword>
<keyword evidence="8" id="KW-0472">Membrane</keyword>
<dbReference type="FunFam" id="1.10.287.20:FF:000001">
    <property type="entry name" value="Cytochrome b-c1 complex subunit 6"/>
    <property type="match status" value="1"/>
</dbReference>
<dbReference type="InterPro" id="IPR036811">
    <property type="entry name" value="Ubol_cytC_Rdtase_hinge_dom_sf"/>
</dbReference>
<dbReference type="SUPFAM" id="SSF89562">
    <property type="entry name" value="RraA-like"/>
    <property type="match status" value="1"/>
</dbReference>
<comment type="caution">
    <text evidence="13">The sequence shown here is derived from an EMBL/GenBank/DDBJ whole genome shotgun (WGS) entry which is preliminary data.</text>
</comment>
<comment type="similarity">
    <text evidence="2">Belongs to the UQCRH/QCR6 family.</text>
</comment>
<evidence type="ECO:0000256" key="7">
    <source>
        <dbReference type="ARBA" id="ARBA00023128"/>
    </source>
</evidence>
<evidence type="ECO:0000256" key="2">
    <source>
        <dbReference type="ARBA" id="ARBA00006498"/>
    </source>
</evidence>
<evidence type="ECO:0000256" key="5">
    <source>
        <dbReference type="ARBA" id="ARBA00022792"/>
    </source>
</evidence>
<evidence type="ECO:0000313" key="14">
    <source>
        <dbReference type="Proteomes" id="UP000293823"/>
    </source>
</evidence>
<dbReference type="EMBL" id="PEJP01000046">
    <property type="protein sequence ID" value="RYO48932.1"/>
    <property type="molecule type" value="Genomic_DNA"/>
</dbReference>
<reference evidence="14" key="1">
    <citation type="journal article" date="2019" name="bioRxiv">
        <title>Genomics, evolutionary history and diagnostics of the Alternaria alternata species group including apple and Asian pear pathotypes.</title>
        <authorList>
            <person name="Armitage A.D."/>
            <person name="Cockerton H.M."/>
            <person name="Sreenivasaprasad S."/>
            <person name="Woodhall J.W."/>
            <person name="Lane C.R."/>
            <person name="Harrison R.J."/>
            <person name="Clarkson J.P."/>
        </authorList>
    </citation>
    <scope>NUCLEOTIDE SEQUENCE [LARGE SCALE GENOMIC DNA]</scope>
    <source>
        <strain evidence="14">RGR 97.0016</strain>
    </source>
</reference>
<evidence type="ECO:0000256" key="1">
    <source>
        <dbReference type="ARBA" id="ARBA00004137"/>
    </source>
</evidence>
<feature type="compositionally biased region" description="Basic and acidic residues" evidence="11">
    <location>
        <begin position="315"/>
        <end position="336"/>
    </location>
</feature>
<feature type="binding site" evidence="10">
    <location>
        <position position="137"/>
    </location>
    <ligand>
        <name>Mg(2+)</name>
        <dbReference type="ChEBI" id="CHEBI:18420"/>
    </ligand>
</feature>
<feature type="compositionally biased region" description="Acidic residues" evidence="11">
    <location>
        <begin position="337"/>
        <end position="351"/>
    </location>
</feature>
<keyword evidence="5" id="KW-0999">Mitochondrion inner membrane</keyword>
<dbReference type="AlphaFoldDB" id="A0A4Q4QYQ6"/>
<keyword evidence="7" id="KW-0496">Mitochondrion</keyword>
<evidence type="ECO:0000256" key="3">
    <source>
        <dbReference type="ARBA" id="ARBA00022448"/>
    </source>
</evidence>
<proteinExistence type="inferred from homology"/>
<keyword evidence="4" id="KW-0679">Respiratory chain</keyword>
<evidence type="ECO:0000259" key="12">
    <source>
        <dbReference type="Pfam" id="PF02320"/>
    </source>
</evidence>
<organism evidence="13 14">
    <name type="scientific">Alternaria arborescens</name>
    <dbReference type="NCBI Taxonomy" id="156630"/>
    <lineage>
        <taxon>Eukaryota</taxon>
        <taxon>Fungi</taxon>
        <taxon>Dikarya</taxon>
        <taxon>Ascomycota</taxon>
        <taxon>Pezizomycotina</taxon>
        <taxon>Dothideomycetes</taxon>
        <taxon>Pleosporomycetidae</taxon>
        <taxon>Pleosporales</taxon>
        <taxon>Pleosporineae</taxon>
        <taxon>Pleosporaceae</taxon>
        <taxon>Alternaria</taxon>
        <taxon>Alternaria sect. Alternaria</taxon>
    </lineage>
</organism>
<gene>
    <name evidence="13" type="ORF">AA0113_g9743</name>
</gene>
<evidence type="ECO:0000256" key="8">
    <source>
        <dbReference type="ARBA" id="ARBA00023136"/>
    </source>
</evidence>
<dbReference type="PANTHER" id="PTHR33254:SF4">
    <property type="entry name" value="4-HYDROXY-4-METHYL-2-OXOGLUTARATE ALDOLASE 3-RELATED"/>
    <property type="match status" value="1"/>
</dbReference>
<dbReference type="OrthoDB" id="1476984at2759"/>
<keyword evidence="10" id="KW-0460">Magnesium</keyword>
<dbReference type="Pfam" id="PF03737">
    <property type="entry name" value="RraA-like"/>
    <property type="match status" value="1"/>
</dbReference>
<keyword evidence="10" id="KW-0479">Metal-binding</keyword>
<dbReference type="GO" id="GO:0008948">
    <property type="term" value="F:oxaloacetate decarboxylase activity"/>
    <property type="evidence" value="ECO:0007669"/>
    <property type="project" value="TreeGrafter"/>
</dbReference>
<dbReference type="Gene3D" id="1.10.287.20">
    <property type="entry name" value="Ubiquinol-cytochrome C reductase hinge domain"/>
    <property type="match status" value="1"/>
</dbReference>
<dbReference type="GO" id="GO:0046872">
    <property type="term" value="F:metal ion binding"/>
    <property type="evidence" value="ECO:0007669"/>
    <property type="project" value="UniProtKB-KW"/>
</dbReference>
<feature type="binding site" evidence="10">
    <location>
        <begin position="114"/>
        <end position="117"/>
    </location>
    <ligand>
        <name>substrate</name>
    </ligand>
</feature>
<protein>
    <recommendedName>
        <fullName evidence="12">Ubiquinol-cytochrome C reductase hinge domain-containing protein</fullName>
    </recommendedName>
</protein>